<reference evidence="1 2" key="1">
    <citation type="submission" date="2018-06" db="EMBL/GenBank/DDBJ databases">
        <authorList>
            <consortium name="Pathogen Informatics"/>
            <person name="Doyle S."/>
        </authorList>
    </citation>
    <scope>NUCLEOTIDE SEQUENCE [LARGE SCALE GENOMIC DNA]</scope>
    <source>
        <strain evidence="1 2">NCTC5664</strain>
    </source>
</reference>
<protein>
    <submittedName>
        <fullName evidence="1">Fibronectin/fibrinogen-binding protein</fullName>
    </submittedName>
</protein>
<proteinExistence type="predicted"/>
<sequence>MLAGYFSKAGNSGQIPVDYTLIKNVHKPSGAKPGFVTYDNQKTLYATPDYEHIQKMKQS</sequence>
<gene>
    <name evidence="1" type="ORF">NCTC5664_02323</name>
</gene>
<accession>A0A380DYR4</accession>
<evidence type="ECO:0000313" key="1">
    <source>
        <dbReference type="EMBL" id="SUK82243.1"/>
    </source>
</evidence>
<dbReference type="Proteomes" id="UP000254502">
    <property type="component" value="Unassembled WGS sequence"/>
</dbReference>
<evidence type="ECO:0000313" key="2">
    <source>
        <dbReference type="Proteomes" id="UP000254502"/>
    </source>
</evidence>
<dbReference type="EMBL" id="UHAQ01000003">
    <property type="protein sequence ID" value="SUK82243.1"/>
    <property type="molecule type" value="Genomic_DNA"/>
</dbReference>
<name>A0A380DYR4_STAAU</name>
<dbReference type="AlphaFoldDB" id="A0A380DYR4"/>
<organism evidence="1 2">
    <name type="scientific">Staphylococcus aureus</name>
    <dbReference type="NCBI Taxonomy" id="1280"/>
    <lineage>
        <taxon>Bacteria</taxon>
        <taxon>Bacillati</taxon>
        <taxon>Bacillota</taxon>
        <taxon>Bacilli</taxon>
        <taxon>Bacillales</taxon>
        <taxon>Staphylococcaceae</taxon>
        <taxon>Staphylococcus</taxon>
    </lineage>
</organism>